<name>A0A8E7B4B5_9EURY</name>
<gene>
    <name evidence="11 13" type="primary">htpX</name>
    <name evidence="13" type="ORF">KHC33_07015</name>
</gene>
<keyword evidence="3 11" id="KW-0645">Protease</keyword>
<evidence type="ECO:0000256" key="6">
    <source>
        <dbReference type="ARBA" id="ARBA00022801"/>
    </source>
</evidence>
<dbReference type="HAMAP" id="MF_00188">
    <property type="entry name" value="Pept_M48_protease_HtpX"/>
    <property type="match status" value="1"/>
</dbReference>
<feature type="transmembrane region" description="Helical" evidence="11">
    <location>
        <begin position="12"/>
        <end position="32"/>
    </location>
</feature>
<dbReference type="EC" id="3.4.24.-" evidence="11"/>
<dbReference type="GO" id="GO:0005886">
    <property type="term" value="C:plasma membrane"/>
    <property type="evidence" value="ECO:0007669"/>
    <property type="project" value="UniProtKB-SubCell"/>
</dbReference>
<protein>
    <recommendedName>
        <fullName evidence="11">Protease HtpX homolog</fullName>
        <ecNumber evidence="11">3.4.24.-</ecNumber>
    </recommendedName>
</protein>
<evidence type="ECO:0000256" key="1">
    <source>
        <dbReference type="ARBA" id="ARBA00009779"/>
    </source>
</evidence>
<proteinExistence type="inferred from homology"/>
<keyword evidence="5 11" id="KW-0479">Metal-binding</keyword>
<evidence type="ECO:0000256" key="10">
    <source>
        <dbReference type="ARBA" id="ARBA00023136"/>
    </source>
</evidence>
<dbReference type="PANTHER" id="PTHR43221:SF2">
    <property type="entry name" value="PROTEASE HTPX HOMOLOG"/>
    <property type="match status" value="1"/>
</dbReference>
<keyword evidence="7 11" id="KW-0862">Zinc</keyword>
<keyword evidence="14" id="KW-1185">Reference proteome</keyword>
<keyword evidence="9 11" id="KW-0482">Metalloprotease</keyword>
<dbReference type="KEGG" id="mrtj:KHC33_07015"/>
<keyword evidence="6 11" id="KW-0378">Hydrolase</keyword>
<dbReference type="AlphaFoldDB" id="A0A8E7B4B5"/>
<sequence>MKWKRDAGLTGRILLTWALLLLVYLVFMGILFALGLPSGFIIVIAVVMGVVQYFFSDKLVLMSTGAKIVEYDEAPDLHRMIEKLCTEADLPKPRIAVMHSPMPNAFATGRSPNHAVVAVTDSIMQTLNKDELEAVLAHELSHVKNRDILTMTVASFVAMIASMIMNNFLFASLFSNREQGGAWIIAGIVAAVVWVIATLLMMALSRYREFAADRGAAYITTNPDALISALQKISGRMDRLPTEAKVAAEGANAFYIIPALSGKTLAGLFSTHPSLEKRIENLEKVRAELRGY</sequence>
<dbReference type="PANTHER" id="PTHR43221">
    <property type="entry name" value="PROTEASE HTPX"/>
    <property type="match status" value="1"/>
</dbReference>
<dbReference type="GO" id="GO:0004222">
    <property type="term" value="F:metalloendopeptidase activity"/>
    <property type="evidence" value="ECO:0007669"/>
    <property type="project" value="UniProtKB-UniRule"/>
</dbReference>
<feature type="domain" description="Peptidase M48" evidence="12">
    <location>
        <begin position="74"/>
        <end position="284"/>
    </location>
</feature>
<keyword evidence="8 11" id="KW-1133">Transmembrane helix</keyword>
<evidence type="ECO:0000259" key="12">
    <source>
        <dbReference type="Pfam" id="PF01435"/>
    </source>
</evidence>
<feature type="binding site" evidence="11">
    <location>
        <position position="209"/>
    </location>
    <ligand>
        <name>Zn(2+)</name>
        <dbReference type="ChEBI" id="CHEBI:29105"/>
        <note>catalytic</note>
    </ligand>
</feature>
<keyword evidence="4 11" id="KW-0812">Transmembrane</keyword>
<evidence type="ECO:0000256" key="7">
    <source>
        <dbReference type="ARBA" id="ARBA00022833"/>
    </source>
</evidence>
<evidence type="ECO:0000256" key="11">
    <source>
        <dbReference type="HAMAP-Rule" id="MF_00188"/>
    </source>
</evidence>
<evidence type="ECO:0000256" key="4">
    <source>
        <dbReference type="ARBA" id="ARBA00022692"/>
    </source>
</evidence>
<dbReference type="EMBL" id="CP075546">
    <property type="protein sequence ID" value="QVV90227.1"/>
    <property type="molecule type" value="Genomic_DNA"/>
</dbReference>
<evidence type="ECO:0000256" key="8">
    <source>
        <dbReference type="ARBA" id="ARBA00022989"/>
    </source>
</evidence>
<evidence type="ECO:0000256" key="3">
    <source>
        <dbReference type="ARBA" id="ARBA00022670"/>
    </source>
</evidence>
<accession>A0A8E7B4B5</accession>
<evidence type="ECO:0000313" key="14">
    <source>
        <dbReference type="Proteomes" id="UP000680656"/>
    </source>
</evidence>
<dbReference type="Pfam" id="PF01435">
    <property type="entry name" value="Peptidase_M48"/>
    <property type="match status" value="1"/>
</dbReference>
<dbReference type="InterPro" id="IPR001915">
    <property type="entry name" value="Peptidase_M48"/>
</dbReference>
<dbReference type="GeneID" id="65568073"/>
<feature type="binding site" evidence="11">
    <location>
        <position position="138"/>
    </location>
    <ligand>
        <name>Zn(2+)</name>
        <dbReference type="ChEBI" id="CHEBI:29105"/>
        <note>catalytic</note>
    </ligand>
</feature>
<dbReference type="RefSeq" id="WP_214420999.1">
    <property type="nucleotide sequence ID" value="NZ_CP075546.1"/>
</dbReference>
<comment type="similarity">
    <text evidence="1 11">Belongs to the peptidase M48B family.</text>
</comment>
<dbReference type="NCBIfam" id="NF002669">
    <property type="entry name" value="PRK02391.1"/>
    <property type="match status" value="1"/>
</dbReference>
<feature type="transmembrane region" description="Helical" evidence="11">
    <location>
        <begin position="182"/>
        <end position="204"/>
    </location>
</feature>
<feature type="active site" evidence="11">
    <location>
        <position position="139"/>
    </location>
</feature>
<keyword evidence="10 11" id="KW-0472">Membrane</keyword>
<evidence type="ECO:0000256" key="2">
    <source>
        <dbReference type="ARBA" id="ARBA00022475"/>
    </source>
</evidence>
<dbReference type="InterPro" id="IPR022919">
    <property type="entry name" value="Pept_M48_protease_HtpX"/>
</dbReference>
<comment type="subcellular location">
    <subcellularLocation>
        <location evidence="11">Cell membrane</location>
        <topology evidence="11">Multi-pass membrane protein</topology>
    </subcellularLocation>
</comment>
<feature type="binding site" evidence="11">
    <location>
        <position position="142"/>
    </location>
    <ligand>
        <name>Zn(2+)</name>
        <dbReference type="ChEBI" id="CHEBI:29105"/>
        <note>catalytic</note>
    </ligand>
</feature>
<dbReference type="Proteomes" id="UP000680656">
    <property type="component" value="Chromosome"/>
</dbReference>
<dbReference type="GO" id="GO:0008270">
    <property type="term" value="F:zinc ion binding"/>
    <property type="evidence" value="ECO:0007669"/>
    <property type="project" value="UniProtKB-UniRule"/>
</dbReference>
<evidence type="ECO:0000256" key="5">
    <source>
        <dbReference type="ARBA" id="ARBA00022723"/>
    </source>
</evidence>
<feature type="transmembrane region" description="Helical" evidence="11">
    <location>
        <begin position="148"/>
        <end position="170"/>
    </location>
</feature>
<evidence type="ECO:0000313" key="13">
    <source>
        <dbReference type="EMBL" id="QVV90227.1"/>
    </source>
</evidence>
<organism evidence="13 14">
    <name type="scientific">Methanospirillum purgamenti</name>
    <dbReference type="NCBI Taxonomy" id="2834276"/>
    <lineage>
        <taxon>Archaea</taxon>
        <taxon>Methanobacteriati</taxon>
        <taxon>Methanobacteriota</taxon>
        <taxon>Stenosarchaea group</taxon>
        <taxon>Methanomicrobia</taxon>
        <taxon>Methanomicrobiales</taxon>
        <taxon>Methanospirillaceae</taxon>
        <taxon>Methanospirillum</taxon>
    </lineage>
</organism>
<dbReference type="InterPro" id="IPR050083">
    <property type="entry name" value="HtpX_protease"/>
</dbReference>
<dbReference type="Gene3D" id="3.30.2010.10">
    <property type="entry name" value="Metalloproteases ('zincins'), catalytic domain"/>
    <property type="match status" value="1"/>
</dbReference>
<feature type="transmembrane region" description="Helical" evidence="11">
    <location>
        <begin position="38"/>
        <end position="55"/>
    </location>
</feature>
<reference evidence="13 14" key="1">
    <citation type="submission" date="2021-05" db="EMBL/GenBank/DDBJ databases">
        <title>A novel Methanospirillum isolate from a pyrite-forming mixed culture.</title>
        <authorList>
            <person name="Bunk B."/>
            <person name="Sproer C."/>
            <person name="Spring S."/>
            <person name="Pester M."/>
        </authorList>
    </citation>
    <scope>NUCLEOTIDE SEQUENCE [LARGE SCALE GENOMIC DNA]</scope>
    <source>
        <strain evidence="13 14">J.3.6.1-F.2.7.3</strain>
    </source>
</reference>
<dbReference type="GO" id="GO:0006508">
    <property type="term" value="P:proteolysis"/>
    <property type="evidence" value="ECO:0007669"/>
    <property type="project" value="UniProtKB-KW"/>
</dbReference>
<evidence type="ECO:0000256" key="9">
    <source>
        <dbReference type="ARBA" id="ARBA00023049"/>
    </source>
</evidence>
<keyword evidence="2 11" id="KW-1003">Cell membrane</keyword>
<comment type="cofactor">
    <cofactor evidence="11">
        <name>Zn(2+)</name>
        <dbReference type="ChEBI" id="CHEBI:29105"/>
    </cofactor>
    <text evidence="11">Binds 1 zinc ion per subunit.</text>
</comment>